<dbReference type="AlphaFoldDB" id="A0A433VDQ5"/>
<dbReference type="OrthoDB" id="9812327at2"/>
<comment type="caution">
    <text evidence="2">The sequence shown here is derived from an EMBL/GenBank/DDBJ whole genome shotgun (WGS) entry which is preliminary data.</text>
</comment>
<dbReference type="InterPro" id="IPR029044">
    <property type="entry name" value="Nucleotide-diphossugar_trans"/>
</dbReference>
<dbReference type="GO" id="GO:0016758">
    <property type="term" value="F:hexosyltransferase activity"/>
    <property type="evidence" value="ECO:0007669"/>
    <property type="project" value="UniProtKB-ARBA"/>
</dbReference>
<dbReference type="Proteomes" id="UP000271624">
    <property type="component" value="Unassembled WGS sequence"/>
</dbReference>
<dbReference type="SUPFAM" id="SSF53448">
    <property type="entry name" value="Nucleotide-diphospho-sugar transferases"/>
    <property type="match status" value="1"/>
</dbReference>
<dbReference type="RefSeq" id="WP_127082869.1">
    <property type="nucleotide sequence ID" value="NZ_RSCL01000011.1"/>
</dbReference>
<organism evidence="2 3">
    <name type="scientific">Dulcicalothrix desertica PCC 7102</name>
    <dbReference type="NCBI Taxonomy" id="232991"/>
    <lineage>
        <taxon>Bacteria</taxon>
        <taxon>Bacillati</taxon>
        <taxon>Cyanobacteriota</taxon>
        <taxon>Cyanophyceae</taxon>
        <taxon>Nostocales</taxon>
        <taxon>Calotrichaceae</taxon>
        <taxon>Dulcicalothrix</taxon>
    </lineage>
</organism>
<dbReference type="Gene3D" id="3.90.550.10">
    <property type="entry name" value="Spore Coat Polysaccharide Biosynthesis Protein SpsA, Chain A"/>
    <property type="match status" value="1"/>
</dbReference>
<evidence type="ECO:0000259" key="1">
    <source>
        <dbReference type="Pfam" id="PF00535"/>
    </source>
</evidence>
<reference evidence="2" key="1">
    <citation type="submission" date="2018-12" db="EMBL/GenBank/DDBJ databases">
        <authorList>
            <person name="Will S."/>
            <person name="Neumann-Schaal M."/>
            <person name="Henke P."/>
        </authorList>
    </citation>
    <scope>NUCLEOTIDE SEQUENCE</scope>
    <source>
        <strain evidence="2">PCC 7102</strain>
    </source>
</reference>
<name>A0A433VDQ5_9CYAN</name>
<dbReference type="Pfam" id="PF00535">
    <property type="entry name" value="Glycos_transf_2"/>
    <property type="match status" value="1"/>
</dbReference>
<accession>A0A433VDQ5</accession>
<reference evidence="2" key="2">
    <citation type="journal article" date="2019" name="Genome Biol. Evol.">
        <title>Day and night: Metabolic profiles and evolutionary relationships of six axenic non-marine cyanobacteria.</title>
        <authorList>
            <person name="Will S.E."/>
            <person name="Henke P."/>
            <person name="Boedeker C."/>
            <person name="Huang S."/>
            <person name="Brinkmann H."/>
            <person name="Rohde M."/>
            <person name="Jarek M."/>
            <person name="Friedl T."/>
            <person name="Seufert S."/>
            <person name="Schumacher M."/>
            <person name="Overmann J."/>
            <person name="Neumann-Schaal M."/>
            <person name="Petersen J."/>
        </authorList>
    </citation>
    <scope>NUCLEOTIDE SEQUENCE [LARGE SCALE GENOMIC DNA]</scope>
    <source>
        <strain evidence="2">PCC 7102</strain>
    </source>
</reference>
<dbReference type="CDD" id="cd00761">
    <property type="entry name" value="Glyco_tranf_GTA_type"/>
    <property type="match status" value="1"/>
</dbReference>
<dbReference type="PANTHER" id="PTHR22916">
    <property type="entry name" value="GLYCOSYLTRANSFERASE"/>
    <property type="match status" value="1"/>
</dbReference>
<protein>
    <recommendedName>
        <fullName evidence="1">Glycosyltransferase 2-like domain-containing protein</fullName>
    </recommendedName>
</protein>
<evidence type="ECO:0000313" key="3">
    <source>
        <dbReference type="Proteomes" id="UP000271624"/>
    </source>
</evidence>
<dbReference type="EMBL" id="RSCL01000011">
    <property type="protein sequence ID" value="RUT04242.1"/>
    <property type="molecule type" value="Genomic_DNA"/>
</dbReference>
<sequence length="305" mass="35122">MIPTVTVVMPAYNSSEYLRESIESVLAQTFKNFELLVIDDGSIDNTPQVVRSYIKQDSRVKLISQTNQGVSATRNRGISLAKSEYIAFIDADDTWFPEKLNSHIESFKRDKNLGVSFARVTFLNAKGKLSGIATARLTKLKPQHFLYENPTITVSNLVVKREVFESIGNFDTSMNYAEDLDFLLRVITSNKWKIEGFNKILMAYRTNTSGLSSNLYRMEEGWEILAAKANSYAPDLINKHYWYARSIHLRYLARRALRLRLPCKVSVDFMTRGLMSNWQIIFREPRRTILTMLAVYGKDLIKFKI</sequence>
<gene>
    <name evidence="2" type="ORF">DSM106972_044700</name>
</gene>
<feature type="domain" description="Glycosyltransferase 2-like" evidence="1">
    <location>
        <begin position="6"/>
        <end position="167"/>
    </location>
</feature>
<evidence type="ECO:0000313" key="2">
    <source>
        <dbReference type="EMBL" id="RUT04242.1"/>
    </source>
</evidence>
<dbReference type="InterPro" id="IPR001173">
    <property type="entry name" value="Glyco_trans_2-like"/>
</dbReference>
<keyword evidence="3" id="KW-1185">Reference proteome</keyword>
<dbReference type="PANTHER" id="PTHR22916:SF3">
    <property type="entry name" value="UDP-GLCNAC:BETAGAL BETA-1,3-N-ACETYLGLUCOSAMINYLTRANSFERASE-LIKE PROTEIN 1"/>
    <property type="match status" value="1"/>
</dbReference>
<proteinExistence type="predicted"/>